<evidence type="ECO:0000256" key="11">
    <source>
        <dbReference type="ARBA" id="ARBA00048044"/>
    </source>
</evidence>
<feature type="transmembrane region" description="Helical" evidence="12">
    <location>
        <begin position="213"/>
        <end position="231"/>
    </location>
</feature>
<dbReference type="Proteomes" id="UP000836841">
    <property type="component" value="Chromosome 6"/>
</dbReference>
<keyword evidence="3 12" id="KW-0812">Transmembrane</keyword>
<accession>A0AAU9SS49</accession>
<evidence type="ECO:0000256" key="9">
    <source>
        <dbReference type="ARBA" id="ARBA00023136"/>
    </source>
</evidence>
<dbReference type="InterPro" id="IPR023754">
    <property type="entry name" value="HemeA_Synthase_type2"/>
</dbReference>
<gene>
    <name evidence="13" type="ORF">TAV2_LOCUS19909</name>
</gene>
<feature type="transmembrane region" description="Helical" evidence="12">
    <location>
        <begin position="252"/>
        <end position="275"/>
    </location>
</feature>
<evidence type="ECO:0000256" key="4">
    <source>
        <dbReference type="ARBA" id="ARBA00022723"/>
    </source>
</evidence>
<dbReference type="GO" id="GO:0006784">
    <property type="term" value="P:heme A biosynthetic process"/>
    <property type="evidence" value="ECO:0007669"/>
    <property type="project" value="InterPro"/>
</dbReference>
<protein>
    <recommendedName>
        <fullName evidence="15">Cytochrome c oxidase assembly protein COX15</fullName>
    </recommendedName>
</protein>
<dbReference type="GO" id="GO:0120547">
    <property type="term" value="F:heme A synthase activity"/>
    <property type="evidence" value="ECO:0007669"/>
    <property type="project" value="UniProtKB-EC"/>
</dbReference>
<evidence type="ECO:0000256" key="6">
    <source>
        <dbReference type="ARBA" id="ARBA00023002"/>
    </source>
</evidence>
<keyword evidence="8" id="KW-0350">Heme biosynthesis</keyword>
<evidence type="ECO:0000256" key="2">
    <source>
        <dbReference type="ARBA" id="ARBA00004141"/>
    </source>
</evidence>
<evidence type="ECO:0000313" key="13">
    <source>
        <dbReference type="EMBL" id="CAH2069788.1"/>
    </source>
</evidence>
<dbReference type="GO" id="GO:0005743">
    <property type="term" value="C:mitochondrial inner membrane"/>
    <property type="evidence" value="ECO:0007669"/>
    <property type="project" value="TreeGrafter"/>
</dbReference>
<keyword evidence="9 12" id="KW-0472">Membrane</keyword>
<dbReference type="AlphaFoldDB" id="A0AAU9SS49"/>
<dbReference type="GO" id="GO:0016653">
    <property type="term" value="F:oxidoreductase activity, acting on NAD(P)H, heme protein as acceptor"/>
    <property type="evidence" value="ECO:0007669"/>
    <property type="project" value="TreeGrafter"/>
</dbReference>
<dbReference type="InterPro" id="IPR003780">
    <property type="entry name" value="COX15/CtaA_fam"/>
</dbReference>
<evidence type="ECO:0000313" key="14">
    <source>
        <dbReference type="Proteomes" id="UP000836841"/>
    </source>
</evidence>
<dbReference type="Pfam" id="PF02628">
    <property type="entry name" value="COX15-CtaA"/>
    <property type="match status" value="2"/>
</dbReference>
<evidence type="ECO:0000256" key="7">
    <source>
        <dbReference type="ARBA" id="ARBA00023004"/>
    </source>
</evidence>
<evidence type="ECO:0000256" key="5">
    <source>
        <dbReference type="ARBA" id="ARBA00022989"/>
    </source>
</evidence>
<comment type="catalytic activity">
    <reaction evidence="11">
        <text>Fe(II)-heme o + 2 A + H2O = Fe(II)-heme a + 2 AH2</text>
        <dbReference type="Rhea" id="RHEA:63388"/>
        <dbReference type="ChEBI" id="CHEBI:13193"/>
        <dbReference type="ChEBI" id="CHEBI:15377"/>
        <dbReference type="ChEBI" id="CHEBI:17499"/>
        <dbReference type="ChEBI" id="CHEBI:60530"/>
        <dbReference type="ChEBI" id="CHEBI:61715"/>
        <dbReference type="EC" id="1.17.99.9"/>
    </reaction>
    <physiologicalReaction direction="left-to-right" evidence="11">
        <dbReference type="Rhea" id="RHEA:63389"/>
    </physiologicalReaction>
</comment>
<evidence type="ECO:0000256" key="3">
    <source>
        <dbReference type="ARBA" id="ARBA00022692"/>
    </source>
</evidence>
<keyword evidence="14" id="KW-1185">Reference proteome</keyword>
<dbReference type="GO" id="GO:0046872">
    <property type="term" value="F:metal ion binding"/>
    <property type="evidence" value="ECO:0007669"/>
    <property type="project" value="UniProtKB-KW"/>
</dbReference>
<feature type="transmembrane region" description="Helical" evidence="12">
    <location>
        <begin position="183"/>
        <end position="201"/>
    </location>
</feature>
<keyword evidence="6" id="KW-0560">Oxidoreductase</keyword>
<feature type="transmembrane region" description="Helical" evidence="12">
    <location>
        <begin position="99"/>
        <end position="119"/>
    </location>
</feature>
<keyword evidence="5 12" id="KW-1133">Transmembrane helix</keyword>
<evidence type="ECO:0000256" key="12">
    <source>
        <dbReference type="SAM" id="Phobius"/>
    </source>
</evidence>
<sequence length="430" mass="47413">MFRAIGSVLKRNKEAFYGIARGSTTSSHGVFTSKITAATITSASSSPLPGNSIYGLRSLLKPQNASSFRKMSTVASISLESKEGLKLLVTGGPQARKWVGTWLFGSAAWVFSMVVLGGVTRLTRSGLSMTDWKFAGEFPPLSDEAWATEFEKYKQSPEYKRVNKGMNLEDFKFIYWMEYAHRMWGRGLGIMFALPFSYFLRKGYITLRLGVKLSGLFALGAGQGFIGWWMVKSGLEEPPSEYSQPRVSPYRLAAHLTSAFAIYCGLFWTALSVVMPEPPAESLAWVRGAAKGRAFNTFPKMGDTWIPDNIFEMKPLIRNFFENTSTVQLDHRLLATTTLLAVGTMWWFTRKLDIHPAVKALIGSTVGMTAVQVTLGVSTLLSYVPVSLGSAHQAGALTLLTLMLLLNHTLRKPSPSLLKSLPQVAKSNFS</sequence>
<keyword evidence="7" id="KW-0408">Iron</keyword>
<evidence type="ECO:0000256" key="1">
    <source>
        <dbReference type="ARBA" id="ARBA00001970"/>
    </source>
</evidence>
<comment type="subcellular location">
    <subcellularLocation>
        <location evidence="2">Membrane</location>
        <topology evidence="2">Multi-pass membrane protein</topology>
    </subcellularLocation>
</comment>
<reference evidence="13 14" key="1">
    <citation type="submission" date="2022-03" db="EMBL/GenBank/DDBJ databases">
        <authorList>
            <person name="Nunn A."/>
            <person name="Chopra R."/>
            <person name="Nunn A."/>
            <person name="Contreras Garrido A."/>
        </authorList>
    </citation>
    <scope>NUCLEOTIDE SEQUENCE [LARGE SCALE GENOMIC DNA]</scope>
</reference>
<dbReference type="PANTHER" id="PTHR23289">
    <property type="entry name" value="CYTOCHROME C OXIDASE ASSEMBLY PROTEIN COX15"/>
    <property type="match status" value="1"/>
</dbReference>
<evidence type="ECO:0000256" key="8">
    <source>
        <dbReference type="ARBA" id="ARBA00023133"/>
    </source>
</evidence>
<evidence type="ECO:0008006" key="15">
    <source>
        <dbReference type="Google" id="ProtNLM"/>
    </source>
</evidence>
<organism evidence="13 14">
    <name type="scientific">Thlaspi arvense</name>
    <name type="common">Field penny-cress</name>
    <dbReference type="NCBI Taxonomy" id="13288"/>
    <lineage>
        <taxon>Eukaryota</taxon>
        <taxon>Viridiplantae</taxon>
        <taxon>Streptophyta</taxon>
        <taxon>Embryophyta</taxon>
        <taxon>Tracheophyta</taxon>
        <taxon>Spermatophyta</taxon>
        <taxon>Magnoliopsida</taxon>
        <taxon>eudicotyledons</taxon>
        <taxon>Gunneridae</taxon>
        <taxon>Pentapetalae</taxon>
        <taxon>rosids</taxon>
        <taxon>malvids</taxon>
        <taxon>Brassicales</taxon>
        <taxon>Brassicaceae</taxon>
        <taxon>Thlaspideae</taxon>
        <taxon>Thlaspi</taxon>
    </lineage>
</organism>
<dbReference type="PANTHER" id="PTHR23289:SF2">
    <property type="entry name" value="CYTOCHROME C OXIDASE ASSEMBLY PROTEIN COX15 HOMOLOG"/>
    <property type="match status" value="1"/>
</dbReference>
<comment type="pathway">
    <text evidence="10">Porphyrin-containing compound metabolism; heme A biosynthesis; heme A from heme O: step 1/1.</text>
</comment>
<keyword evidence="4" id="KW-0479">Metal-binding</keyword>
<name>A0AAU9SS49_THLAR</name>
<dbReference type="EMBL" id="OU466862">
    <property type="protein sequence ID" value="CAH2069788.1"/>
    <property type="molecule type" value="Genomic_DNA"/>
</dbReference>
<comment type="cofactor">
    <cofactor evidence="1">
        <name>heme b</name>
        <dbReference type="ChEBI" id="CHEBI:60344"/>
    </cofactor>
</comment>
<proteinExistence type="predicted"/>
<evidence type="ECO:0000256" key="10">
    <source>
        <dbReference type="ARBA" id="ARBA00044501"/>
    </source>
</evidence>